<accession>A0A9Q3E5A9</accession>
<sequence>MYDAFEYAKQKWDKIHKNPELKVGDLILVSTFTFDNIEGPKKLEDSFFRTIYYQSPSWEKCSTSNTFRRIGKQTSSFY</sequence>
<feature type="non-terminal residue" evidence="1">
    <location>
        <position position="78"/>
    </location>
</feature>
<reference evidence="1" key="1">
    <citation type="submission" date="2021-03" db="EMBL/GenBank/DDBJ databases">
        <title>Draft genome sequence of rust myrtle Austropuccinia psidii MF-1, a brazilian biotype.</title>
        <authorList>
            <person name="Quecine M.C."/>
            <person name="Pachon D.M.R."/>
            <person name="Bonatelli M.L."/>
            <person name="Correr F.H."/>
            <person name="Franceschini L.M."/>
            <person name="Leite T.F."/>
            <person name="Margarido G.R.A."/>
            <person name="Almeida C.A."/>
            <person name="Ferrarezi J.A."/>
            <person name="Labate C.A."/>
        </authorList>
    </citation>
    <scope>NUCLEOTIDE SEQUENCE</scope>
    <source>
        <strain evidence="1">MF-1</strain>
    </source>
</reference>
<organism evidence="1 2">
    <name type="scientific">Austropuccinia psidii MF-1</name>
    <dbReference type="NCBI Taxonomy" id="1389203"/>
    <lineage>
        <taxon>Eukaryota</taxon>
        <taxon>Fungi</taxon>
        <taxon>Dikarya</taxon>
        <taxon>Basidiomycota</taxon>
        <taxon>Pucciniomycotina</taxon>
        <taxon>Pucciniomycetes</taxon>
        <taxon>Pucciniales</taxon>
        <taxon>Sphaerophragmiaceae</taxon>
        <taxon>Austropuccinia</taxon>
    </lineage>
</organism>
<comment type="caution">
    <text evidence="1">The sequence shown here is derived from an EMBL/GenBank/DDBJ whole genome shotgun (WGS) entry which is preliminary data.</text>
</comment>
<protein>
    <submittedName>
        <fullName evidence="1">Uncharacterized protein</fullName>
    </submittedName>
</protein>
<dbReference type="AlphaFoldDB" id="A0A9Q3E5A9"/>
<keyword evidence="2" id="KW-1185">Reference proteome</keyword>
<evidence type="ECO:0000313" key="1">
    <source>
        <dbReference type="EMBL" id="MBW0512915.1"/>
    </source>
</evidence>
<proteinExistence type="predicted"/>
<evidence type="ECO:0000313" key="2">
    <source>
        <dbReference type="Proteomes" id="UP000765509"/>
    </source>
</evidence>
<gene>
    <name evidence="1" type="ORF">O181_052630</name>
</gene>
<dbReference type="Proteomes" id="UP000765509">
    <property type="component" value="Unassembled WGS sequence"/>
</dbReference>
<name>A0A9Q3E5A9_9BASI</name>
<dbReference type="EMBL" id="AVOT02023059">
    <property type="protein sequence ID" value="MBW0512915.1"/>
    <property type="molecule type" value="Genomic_DNA"/>
</dbReference>